<protein>
    <submittedName>
        <fullName evidence="3">Uncharacterized protein</fullName>
    </submittedName>
</protein>
<dbReference type="EMBL" id="CM035427">
    <property type="protein sequence ID" value="KAH7306568.1"/>
    <property type="molecule type" value="Genomic_DNA"/>
</dbReference>
<evidence type="ECO:0000313" key="4">
    <source>
        <dbReference type="Proteomes" id="UP000825935"/>
    </source>
</evidence>
<comment type="caution">
    <text evidence="3">The sequence shown here is derived from an EMBL/GenBank/DDBJ whole genome shotgun (WGS) entry which is preliminary data.</text>
</comment>
<proteinExistence type="inferred from homology"/>
<feature type="signal peptide" evidence="2">
    <location>
        <begin position="1"/>
        <end position="21"/>
    </location>
</feature>
<dbReference type="Proteomes" id="UP000825935">
    <property type="component" value="Chromosome 22"/>
</dbReference>
<organism evidence="3 4">
    <name type="scientific">Ceratopteris richardii</name>
    <name type="common">Triangle waterfern</name>
    <dbReference type="NCBI Taxonomy" id="49495"/>
    <lineage>
        <taxon>Eukaryota</taxon>
        <taxon>Viridiplantae</taxon>
        <taxon>Streptophyta</taxon>
        <taxon>Embryophyta</taxon>
        <taxon>Tracheophyta</taxon>
        <taxon>Polypodiopsida</taxon>
        <taxon>Polypodiidae</taxon>
        <taxon>Polypodiales</taxon>
        <taxon>Pteridineae</taxon>
        <taxon>Pteridaceae</taxon>
        <taxon>Parkerioideae</taxon>
        <taxon>Ceratopteris</taxon>
    </lineage>
</organism>
<dbReference type="AlphaFoldDB" id="A0A8T2S437"/>
<gene>
    <name evidence="3" type="ORF">KP509_22G020000</name>
</gene>
<reference evidence="3" key="1">
    <citation type="submission" date="2021-08" db="EMBL/GenBank/DDBJ databases">
        <title>WGS assembly of Ceratopteris richardii.</title>
        <authorList>
            <person name="Marchant D.B."/>
            <person name="Chen G."/>
            <person name="Jenkins J."/>
            <person name="Shu S."/>
            <person name="Leebens-Mack J."/>
            <person name="Grimwood J."/>
            <person name="Schmutz J."/>
            <person name="Soltis P."/>
            <person name="Soltis D."/>
            <person name="Chen Z.-H."/>
        </authorList>
    </citation>
    <scope>NUCLEOTIDE SEQUENCE</scope>
    <source>
        <strain evidence="3">Whitten #5841</strain>
        <tissue evidence="3">Leaf</tissue>
    </source>
</reference>
<sequence length="217" mass="23831">MALTAASLLIVLAAAFVLVIAAVPAAVTARDQHQQTSTLGRGTEEWTVLKQAVGDVVNGQDDVEPYAYAQWIAFELSYTGEGSLYVQNASLEWGKWYDYPDKDREIAAPNGQAIAPGSILYVAACGRENSPSGTEGTFEIWSSTLKIAHFYFDCPWSGSNKLEINRFSTQYVFDFSTAPSSGPIGLLPLQSPHLRQMNNTMTANHHATPYHHQLLYQ</sequence>
<evidence type="ECO:0000313" key="3">
    <source>
        <dbReference type="EMBL" id="KAH7306568.1"/>
    </source>
</evidence>
<keyword evidence="2" id="KW-0732">Signal</keyword>
<accession>A0A8T2S437</accession>
<comment type="similarity">
    <text evidence="1">Belongs to the aegerolysin family.</text>
</comment>
<dbReference type="GO" id="GO:0019836">
    <property type="term" value="P:symbiont-mediated hemolysis of host erythrocyte"/>
    <property type="evidence" value="ECO:0007669"/>
    <property type="project" value="InterPro"/>
</dbReference>
<dbReference type="Gene3D" id="2.60.270.50">
    <property type="match status" value="1"/>
</dbReference>
<keyword evidence="4" id="KW-1185">Reference proteome</keyword>
<evidence type="ECO:0000256" key="1">
    <source>
        <dbReference type="ARBA" id="ARBA00010795"/>
    </source>
</evidence>
<name>A0A8T2S437_CERRI</name>
<evidence type="ECO:0000256" key="2">
    <source>
        <dbReference type="SAM" id="SignalP"/>
    </source>
</evidence>
<dbReference type="Pfam" id="PF06355">
    <property type="entry name" value="Aegerolysin"/>
    <property type="match status" value="1"/>
</dbReference>
<feature type="chain" id="PRO_5035872635" evidence="2">
    <location>
        <begin position="22"/>
        <end position="217"/>
    </location>
</feature>
<dbReference type="InterPro" id="IPR009413">
    <property type="entry name" value="Aegerolysin-typ"/>
</dbReference>
<dbReference type="OrthoDB" id="2727348at2759"/>